<keyword evidence="2" id="KW-1185">Reference proteome</keyword>
<dbReference type="RefSeq" id="WP_152911670.1">
    <property type="nucleotide sequence ID" value="NZ_CP118494.1"/>
</dbReference>
<dbReference type="AlphaFoldDB" id="A0A0L6CSI5"/>
<dbReference type="Proteomes" id="UP000037046">
    <property type="component" value="Unassembled WGS sequence"/>
</dbReference>
<protein>
    <submittedName>
        <fullName evidence="1">Uncharacterized protein</fullName>
    </submittedName>
</protein>
<dbReference type="OrthoDB" id="7743993at2"/>
<accession>A0A0L6CSI5</accession>
<organism evidence="1 2">
    <name type="scientific">Roseovarius tolerans</name>
    <dbReference type="NCBI Taxonomy" id="74031"/>
    <lineage>
        <taxon>Bacteria</taxon>
        <taxon>Pseudomonadati</taxon>
        <taxon>Pseudomonadota</taxon>
        <taxon>Alphaproteobacteria</taxon>
        <taxon>Rhodobacterales</taxon>
        <taxon>Roseobacteraceae</taxon>
        <taxon>Roseovarius</taxon>
    </lineage>
</organism>
<gene>
    <name evidence="1" type="ORF">ROTO_27370</name>
</gene>
<proteinExistence type="predicted"/>
<evidence type="ECO:0000313" key="1">
    <source>
        <dbReference type="EMBL" id="KNX40732.1"/>
    </source>
</evidence>
<sequence>MTKNITTTNTLASKDADKAQTDLFDHFCELVTRMFMALEEEEWVTEAGWDIAYGRSVSDADAAWTLVALQADTVTAMSPLSANDLLLHRMAGLVRRALAATNLAELEIVQTRAMHCLAQAPMSLARPVQDLGRETVTSIGQMIEHVLTCDGDQMSEPALPLAA</sequence>
<dbReference type="PATRIC" id="fig|74031.6.peg.2787"/>
<dbReference type="EMBL" id="LGVV01000042">
    <property type="protein sequence ID" value="KNX40732.1"/>
    <property type="molecule type" value="Genomic_DNA"/>
</dbReference>
<name>A0A0L6CSI5_9RHOB</name>
<reference evidence="2" key="1">
    <citation type="submission" date="2015-07" db="EMBL/GenBank/DDBJ databases">
        <title>Draft Genome Sequence of Roseovarius tolerans EL-164, a producer of N-Acylated Alanine Methyl Esters (NAMEs).</title>
        <authorList>
            <person name="Voget S."/>
            <person name="Bruns H."/>
            <person name="Wagner-Doebler I."/>
            <person name="Schulz S."/>
            <person name="Daniel R."/>
        </authorList>
    </citation>
    <scope>NUCLEOTIDE SEQUENCE [LARGE SCALE GENOMIC DNA]</scope>
    <source>
        <strain evidence="2">EL-164</strain>
    </source>
</reference>
<comment type="caution">
    <text evidence="1">The sequence shown here is derived from an EMBL/GenBank/DDBJ whole genome shotgun (WGS) entry which is preliminary data.</text>
</comment>
<evidence type="ECO:0000313" key="2">
    <source>
        <dbReference type="Proteomes" id="UP000037046"/>
    </source>
</evidence>